<dbReference type="InterPro" id="IPR008912">
    <property type="entry name" value="Uncharacterised_CoxE"/>
</dbReference>
<feature type="compositionally biased region" description="Polar residues" evidence="1">
    <location>
        <begin position="109"/>
        <end position="121"/>
    </location>
</feature>
<dbReference type="PIRSF" id="PIRSF010256">
    <property type="entry name" value="CoxE_vWa"/>
    <property type="match status" value="1"/>
</dbReference>
<evidence type="ECO:0000313" key="4">
    <source>
        <dbReference type="Proteomes" id="UP001359886"/>
    </source>
</evidence>
<feature type="region of interest" description="Disordered" evidence="1">
    <location>
        <begin position="66"/>
        <end position="121"/>
    </location>
</feature>
<dbReference type="InterPro" id="IPR002035">
    <property type="entry name" value="VWF_A"/>
</dbReference>
<evidence type="ECO:0000313" key="3">
    <source>
        <dbReference type="EMBL" id="MEJ8566045.1"/>
    </source>
</evidence>
<dbReference type="Pfam" id="PF05762">
    <property type="entry name" value="VWA_CoxE"/>
    <property type="match status" value="1"/>
</dbReference>
<evidence type="ECO:0000256" key="1">
    <source>
        <dbReference type="SAM" id="MobiDB-lite"/>
    </source>
</evidence>
<sequence>MQFSHALRQAGLPVSPANLVDLCDCLRFVDIRDRRDFHAAARATLVSDQDGLGVFESVFDAFWNSSEDTEPKPRKRDPKNRDDAPGRRTQTAVSQLHVLADDERGSKNKPGNTPLSWSQSGALTRKDFKHMTDEELETAQRLLARMVALLPRAPSRRQAPGANRGSLDLRRMLRANALSGTDGLELRYRRPRPQHPRLLLLCDVSGSMERYSRFLINFIYGLRRQITRTHVAVFATRMTEITDVLNQSDIAQALQEVGDQVRDWGGGTDIGRCLQAFNDRFEDRMHHAHTTVIILSDGWDRGDAGRMRDEIQRLNSAVQRLIWLNPLLSHDAYQPLCQGMRTAMPFIDDFLPAHNLESLEALLRQLRSGTPALAVH</sequence>
<dbReference type="AlphaFoldDB" id="A0AAW9RCI7"/>
<dbReference type="SUPFAM" id="SSF53300">
    <property type="entry name" value="vWA-like"/>
    <property type="match status" value="1"/>
</dbReference>
<dbReference type="CDD" id="cd00198">
    <property type="entry name" value="vWFA"/>
    <property type="match status" value="1"/>
</dbReference>
<gene>
    <name evidence="3" type="ORF">V3330_00295</name>
</gene>
<dbReference type="Proteomes" id="UP001359886">
    <property type="component" value="Unassembled WGS sequence"/>
</dbReference>
<name>A0AAW9RCI7_9GAMM</name>
<dbReference type="Gene3D" id="3.40.50.410">
    <property type="entry name" value="von Willebrand factor, type A domain"/>
    <property type="match status" value="1"/>
</dbReference>
<dbReference type="PANTHER" id="PTHR39338:SF6">
    <property type="entry name" value="BLL5662 PROTEIN"/>
    <property type="match status" value="1"/>
</dbReference>
<organism evidence="3 4">
    <name type="scientific">Elongatibacter sediminis</name>
    <dbReference type="NCBI Taxonomy" id="3119006"/>
    <lineage>
        <taxon>Bacteria</taxon>
        <taxon>Pseudomonadati</taxon>
        <taxon>Pseudomonadota</taxon>
        <taxon>Gammaproteobacteria</taxon>
        <taxon>Chromatiales</taxon>
        <taxon>Wenzhouxiangellaceae</taxon>
        <taxon>Elongatibacter</taxon>
    </lineage>
</organism>
<protein>
    <submittedName>
        <fullName evidence="3">VWA domain-containing protein</fullName>
    </submittedName>
</protein>
<dbReference type="EMBL" id="JAZHOG010000001">
    <property type="protein sequence ID" value="MEJ8566045.1"/>
    <property type="molecule type" value="Genomic_DNA"/>
</dbReference>
<feature type="domain" description="VWFA" evidence="2">
    <location>
        <begin position="195"/>
        <end position="360"/>
    </location>
</feature>
<reference evidence="3 4" key="1">
    <citation type="submission" date="2024-02" db="EMBL/GenBank/DDBJ databases">
        <title>A novel Wenzhouxiangellaceae bacterium, isolated from coastal sediments.</title>
        <authorList>
            <person name="Du Z.-J."/>
            <person name="Ye Y.-Q."/>
            <person name="Zhang X.-Y."/>
        </authorList>
    </citation>
    <scope>NUCLEOTIDE SEQUENCE [LARGE SCALE GENOMIC DNA]</scope>
    <source>
        <strain evidence="3 4">CH-27</strain>
    </source>
</reference>
<evidence type="ECO:0000259" key="2">
    <source>
        <dbReference type="SMART" id="SM00327"/>
    </source>
</evidence>
<accession>A0AAW9RCI7</accession>
<dbReference type="InterPro" id="IPR011195">
    <property type="entry name" value="UCP010256"/>
</dbReference>
<comment type="caution">
    <text evidence="3">The sequence shown here is derived from an EMBL/GenBank/DDBJ whole genome shotgun (WGS) entry which is preliminary data.</text>
</comment>
<proteinExistence type="predicted"/>
<dbReference type="InterPro" id="IPR036465">
    <property type="entry name" value="vWFA_dom_sf"/>
</dbReference>
<keyword evidence="4" id="KW-1185">Reference proteome</keyword>
<dbReference type="SMART" id="SM00327">
    <property type="entry name" value="VWA"/>
    <property type="match status" value="1"/>
</dbReference>
<dbReference type="PANTHER" id="PTHR39338">
    <property type="entry name" value="BLL5662 PROTEIN-RELATED"/>
    <property type="match status" value="1"/>
</dbReference>